<comment type="caution">
    <text evidence="1">The sequence shown here is derived from an EMBL/GenBank/DDBJ whole genome shotgun (WGS) entry which is preliminary data.</text>
</comment>
<sequence>MARLFMKRHGNKREQQQFILDNKKHLFEIKKIFDELENFDDNDLVYLFTEFVESDLKFSNKESIVYVEETDVLQLWENELENFESVNVETNCYN</sequence>
<accession>A0A3M7Q924</accession>
<dbReference type="Proteomes" id="UP000276133">
    <property type="component" value="Unassembled WGS sequence"/>
</dbReference>
<keyword evidence="2" id="KW-1185">Reference proteome</keyword>
<evidence type="ECO:0000313" key="1">
    <source>
        <dbReference type="EMBL" id="RNA07458.1"/>
    </source>
</evidence>
<name>A0A3M7Q924_BRAPC</name>
<dbReference type="AlphaFoldDB" id="A0A3M7Q924"/>
<reference evidence="1 2" key="1">
    <citation type="journal article" date="2018" name="Sci. Rep.">
        <title>Genomic signatures of local adaptation to the degree of environmental predictability in rotifers.</title>
        <authorList>
            <person name="Franch-Gras L."/>
            <person name="Hahn C."/>
            <person name="Garcia-Roger E.M."/>
            <person name="Carmona M.J."/>
            <person name="Serra M."/>
            <person name="Gomez A."/>
        </authorList>
    </citation>
    <scope>NUCLEOTIDE SEQUENCE [LARGE SCALE GENOMIC DNA]</scope>
    <source>
        <strain evidence="1">HYR1</strain>
    </source>
</reference>
<organism evidence="1 2">
    <name type="scientific">Brachionus plicatilis</name>
    <name type="common">Marine rotifer</name>
    <name type="synonym">Brachionus muelleri</name>
    <dbReference type="NCBI Taxonomy" id="10195"/>
    <lineage>
        <taxon>Eukaryota</taxon>
        <taxon>Metazoa</taxon>
        <taxon>Spiralia</taxon>
        <taxon>Gnathifera</taxon>
        <taxon>Rotifera</taxon>
        <taxon>Eurotatoria</taxon>
        <taxon>Monogononta</taxon>
        <taxon>Pseudotrocha</taxon>
        <taxon>Ploima</taxon>
        <taxon>Brachionidae</taxon>
        <taxon>Brachionus</taxon>
    </lineage>
</organism>
<gene>
    <name evidence="1" type="ORF">BpHYR1_050793</name>
</gene>
<proteinExistence type="predicted"/>
<dbReference type="EMBL" id="REGN01007030">
    <property type="protein sequence ID" value="RNA07458.1"/>
    <property type="molecule type" value="Genomic_DNA"/>
</dbReference>
<protein>
    <submittedName>
        <fullName evidence="1">Uncharacterized protein</fullName>
    </submittedName>
</protein>
<evidence type="ECO:0000313" key="2">
    <source>
        <dbReference type="Proteomes" id="UP000276133"/>
    </source>
</evidence>